<name>A0A8H4RG62_9HELO</name>
<comment type="caution">
    <text evidence="2">The sequence shown here is derived from an EMBL/GenBank/DDBJ whole genome shotgun (WGS) entry which is preliminary data.</text>
</comment>
<dbReference type="EMBL" id="JAAMPI010000867">
    <property type="protein sequence ID" value="KAF4628059.1"/>
    <property type="molecule type" value="Genomic_DNA"/>
</dbReference>
<accession>A0A8H4RG62</accession>
<evidence type="ECO:0000313" key="2">
    <source>
        <dbReference type="EMBL" id="KAF4628059.1"/>
    </source>
</evidence>
<evidence type="ECO:0000313" key="3">
    <source>
        <dbReference type="Proteomes" id="UP000566819"/>
    </source>
</evidence>
<organism evidence="2 3">
    <name type="scientific">Cudoniella acicularis</name>
    <dbReference type="NCBI Taxonomy" id="354080"/>
    <lineage>
        <taxon>Eukaryota</taxon>
        <taxon>Fungi</taxon>
        <taxon>Dikarya</taxon>
        <taxon>Ascomycota</taxon>
        <taxon>Pezizomycotina</taxon>
        <taxon>Leotiomycetes</taxon>
        <taxon>Helotiales</taxon>
        <taxon>Tricladiaceae</taxon>
        <taxon>Cudoniella</taxon>
    </lineage>
</organism>
<dbReference type="Proteomes" id="UP000566819">
    <property type="component" value="Unassembled WGS sequence"/>
</dbReference>
<dbReference type="InterPro" id="IPR001810">
    <property type="entry name" value="F-box_dom"/>
</dbReference>
<evidence type="ECO:0000259" key="1">
    <source>
        <dbReference type="PROSITE" id="PS50181"/>
    </source>
</evidence>
<dbReference type="AlphaFoldDB" id="A0A8H4RG62"/>
<reference evidence="2 3" key="1">
    <citation type="submission" date="2020-03" db="EMBL/GenBank/DDBJ databases">
        <title>Draft Genome Sequence of Cudoniella acicularis.</title>
        <authorList>
            <person name="Buettner E."/>
            <person name="Kellner H."/>
        </authorList>
    </citation>
    <scope>NUCLEOTIDE SEQUENCE [LARGE SCALE GENOMIC DNA]</scope>
    <source>
        <strain evidence="2 3">DSM 108380</strain>
    </source>
</reference>
<dbReference type="SUPFAM" id="SSF52047">
    <property type="entry name" value="RNI-like"/>
    <property type="match status" value="1"/>
</dbReference>
<keyword evidence="3" id="KW-1185">Reference proteome</keyword>
<dbReference type="OrthoDB" id="5279008at2759"/>
<sequence length="430" mass="49047">MVTSLPSLPVEIIDLIADDLETTDFHSLRLVCQELKAKTLHRFLRKARRHAFTDLSHASLSKLEQLCESETIRQHIRELKIKHTDGKETFGEDLLWTPKPHVVGPPEGMPMLANLLVNKMVNCRSFSLNHSACLPSNAEEQHTLGGMDCLQVLLSTLAEQNLGPKLICLHQHCSNPHLNQFAYTILNTLPQSIPNYSGIWSQLEELHVGDTFTRQSCTNWLLEIFKNSPKLRKLILVFLVQDTDNLLEHLSTDIWSLPALRHLEILKACVAGPTLLGFISRFGETLKTLKLVRPILHAGMRWKELVLALSSHLPHLQHIKLRKLIFPLSNEDGHPTRWVRFPILRDVRIRRDPNVPILGDIPLKLYGEWLRNKSSPYGIQYEGEKMSEALRLIADTLYYKGTRDDPEPYPNPPIPREIKAEIMGWLVGGP</sequence>
<feature type="domain" description="F-box" evidence="1">
    <location>
        <begin position="2"/>
        <end position="55"/>
    </location>
</feature>
<gene>
    <name evidence="2" type="ORF">G7Y89_g10090</name>
</gene>
<dbReference type="PROSITE" id="PS50181">
    <property type="entry name" value="FBOX"/>
    <property type="match status" value="1"/>
</dbReference>
<protein>
    <recommendedName>
        <fullName evidence="1">F-box domain-containing protein</fullName>
    </recommendedName>
</protein>
<proteinExistence type="predicted"/>